<evidence type="ECO:0000313" key="3">
    <source>
        <dbReference type="EMBL" id="PIQ89893.1"/>
    </source>
</evidence>
<dbReference type="EMBL" id="PCWA01000014">
    <property type="protein sequence ID" value="PIQ89893.1"/>
    <property type="molecule type" value="Genomic_DNA"/>
</dbReference>
<name>A0A2H0LZP1_9BACT</name>
<feature type="domain" description="PilZ" evidence="1">
    <location>
        <begin position="4"/>
        <end position="100"/>
    </location>
</feature>
<comment type="caution">
    <text evidence="3">The sequence shown here is derived from an EMBL/GenBank/DDBJ whole genome shotgun (WGS) entry which is preliminary data.</text>
</comment>
<dbReference type="Gene3D" id="2.40.10.220">
    <property type="entry name" value="predicted glycosyltransferase like domains"/>
    <property type="match status" value="1"/>
</dbReference>
<sequence>MTGEKRFYPRVSVNIGLSLRHNAEASAFDLSEGGIGFAASGEACEPGDKLLISIKDPDFNSGFNLRMKWKKRNTEGSFIYGGEFFNLRQKQKEGLRRWVIARKISPLLKKAKSAAESGLILRFFTDYLSRYMDEIISINGALAAGNAYSLEYEEKLDKLSIKALLSGSCLEECLENKEILGGIKNSFRQLAGPWIYKSEILKRAFDKPSGYPGDYELLEMIYNNRPVSGGIGAYFDNIFLRSPYITSVRQRKDKIKLMLLSAINDKKPGRVNVLSVGCGPCREIRELLPDLNPDKEAHFTCVDWDEKALSFSRHMIMKLHPHKAIFKFCRCRLKDILRIEPALGMPEKQDVIYSTGFFDYLPRRVFKKLIRSLFTFLAEGGKLIITHKNREMTMPQIHPEWLCDWNLMPRNKDEFIKLIYESGIKQFSISVSSDNFGYIHYFVLSKDGMRKTRT</sequence>
<gene>
    <name evidence="3" type="ORF">COV72_00940</name>
</gene>
<dbReference type="GO" id="GO:0035438">
    <property type="term" value="F:cyclic-di-GMP binding"/>
    <property type="evidence" value="ECO:0007669"/>
    <property type="project" value="InterPro"/>
</dbReference>
<dbReference type="Pfam" id="PF07238">
    <property type="entry name" value="PilZ"/>
    <property type="match status" value="1"/>
</dbReference>
<dbReference type="InterPro" id="IPR025714">
    <property type="entry name" value="Methyltranfer_dom"/>
</dbReference>
<proteinExistence type="predicted"/>
<dbReference type="Proteomes" id="UP000229641">
    <property type="component" value="Unassembled WGS sequence"/>
</dbReference>
<organism evidence="3 4">
    <name type="scientific">Candidatus Ghiorseimicrobium undicola</name>
    <dbReference type="NCBI Taxonomy" id="1974746"/>
    <lineage>
        <taxon>Bacteria</taxon>
        <taxon>Pseudomonadati</taxon>
        <taxon>Candidatus Omnitrophota</taxon>
        <taxon>Candidatus Ghiorseimicrobium</taxon>
    </lineage>
</organism>
<feature type="domain" description="Methyltransferase" evidence="2">
    <location>
        <begin position="271"/>
        <end position="406"/>
    </location>
</feature>
<dbReference type="InterPro" id="IPR009875">
    <property type="entry name" value="PilZ_domain"/>
</dbReference>
<evidence type="ECO:0000259" key="1">
    <source>
        <dbReference type="Pfam" id="PF07238"/>
    </source>
</evidence>
<accession>A0A2H0LZP1</accession>
<protein>
    <recommendedName>
        <fullName evidence="5">PilZ domain-containing protein</fullName>
    </recommendedName>
</protein>
<evidence type="ECO:0008006" key="5">
    <source>
        <dbReference type="Google" id="ProtNLM"/>
    </source>
</evidence>
<dbReference type="Gene3D" id="3.40.50.150">
    <property type="entry name" value="Vaccinia Virus protein VP39"/>
    <property type="match status" value="1"/>
</dbReference>
<dbReference type="AlphaFoldDB" id="A0A2H0LZP1"/>
<dbReference type="InterPro" id="IPR029063">
    <property type="entry name" value="SAM-dependent_MTases_sf"/>
</dbReference>
<evidence type="ECO:0000313" key="4">
    <source>
        <dbReference type="Proteomes" id="UP000229641"/>
    </source>
</evidence>
<reference evidence="3 4" key="1">
    <citation type="submission" date="2017-09" db="EMBL/GenBank/DDBJ databases">
        <title>Depth-based differentiation of microbial function through sediment-hosted aquifers and enrichment of novel symbionts in the deep terrestrial subsurface.</title>
        <authorList>
            <person name="Probst A.J."/>
            <person name="Ladd B."/>
            <person name="Jarett J.K."/>
            <person name="Geller-Mcgrath D.E."/>
            <person name="Sieber C.M."/>
            <person name="Emerson J.B."/>
            <person name="Anantharaman K."/>
            <person name="Thomas B.C."/>
            <person name="Malmstrom R."/>
            <person name="Stieglmeier M."/>
            <person name="Klingl A."/>
            <person name="Woyke T."/>
            <person name="Ryan C.M."/>
            <person name="Banfield J.F."/>
        </authorList>
    </citation>
    <scope>NUCLEOTIDE SEQUENCE [LARGE SCALE GENOMIC DNA]</scope>
    <source>
        <strain evidence="3">CG11_big_fil_rev_8_21_14_0_20_42_13</strain>
    </source>
</reference>
<dbReference type="SUPFAM" id="SSF53335">
    <property type="entry name" value="S-adenosyl-L-methionine-dependent methyltransferases"/>
    <property type="match status" value="1"/>
</dbReference>
<evidence type="ECO:0000259" key="2">
    <source>
        <dbReference type="Pfam" id="PF13847"/>
    </source>
</evidence>
<dbReference type="Pfam" id="PF13847">
    <property type="entry name" value="Methyltransf_31"/>
    <property type="match status" value="1"/>
</dbReference>
<dbReference type="CDD" id="cd02440">
    <property type="entry name" value="AdoMet_MTases"/>
    <property type="match status" value="1"/>
</dbReference>